<evidence type="ECO:0000313" key="1">
    <source>
        <dbReference type="EMBL" id="MFI2474025.1"/>
    </source>
</evidence>
<organism evidence="1 2">
    <name type="scientific">Nocardia xishanensis</name>
    <dbReference type="NCBI Taxonomy" id="238964"/>
    <lineage>
        <taxon>Bacteria</taxon>
        <taxon>Bacillati</taxon>
        <taxon>Actinomycetota</taxon>
        <taxon>Actinomycetes</taxon>
        <taxon>Mycobacteriales</taxon>
        <taxon>Nocardiaceae</taxon>
        <taxon>Nocardia</taxon>
    </lineage>
</organism>
<dbReference type="PANTHER" id="PTHR34613">
    <property type="entry name" value="SLL0800 PROTEIN"/>
    <property type="match status" value="1"/>
</dbReference>
<sequence length="287" mass="31947">MIPPLLAALGWELPEFDKIENLSGDLPILAPTEYHADSVAVLHAAAGPVLAVVVEVQLRPDPDKRWSWPVYVAALRARWKCPTVLLVLCPDERTARWAAKPLDFGYGHPYARLVPLVLDPSAVPVVTDLETANTLPELAVLSAASHHTHPDNEKVFAAALAALETFEEDRADLYYDFILTRLPRAARSVWETLMTATLRNYEYQSDFARRYFAQGKRKGEAEGHKKGEAEGQQKGEVRALLTVLEARGIPVSDEVRDRITACTDIERLTRWVRSAVTIASAEELFAE</sequence>
<keyword evidence="2" id="KW-1185">Reference proteome</keyword>
<dbReference type="PANTHER" id="PTHR34613:SF1">
    <property type="entry name" value="SLL6017 PROTEIN"/>
    <property type="match status" value="1"/>
</dbReference>
<evidence type="ECO:0008006" key="3">
    <source>
        <dbReference type="Google" id="ProtNLM"/>
    </source>
</evidence>
<dbReference type="Proteomes" id="UP001611415">
    <property type="component" value="Unassembled WGS sequence"/>
</dbReference>
<protein>
    <recommendedName>
        <fullName evidence="3">Transposase/invertase (TIGR01784 family)</fullName>
    </recommendedName>
</protein>
<gene>
    <name evidence="1" type="ORF">ACH49W_11670</name>
</gene>
<evidence type="ECO:0000313" key="2">
    <source>
        <dbReference type="Proteomes" id="UP001611415"/>
    </source>
</evidence>
<proteinExistence type="predicted"/>
<reference evidence="1 2" key="1">
    <citation type="submission" date="2024-10" db="EMBL/GenBank/DDBJ databases">
        <title>The Natural Products Discovery Center: Release of the First 8490 Sequenced Strains for Exploring Actinobacteria Biosynthetic Diversity.</title>
        <authorList>
            <person name="Kalkreuter E."/>
            <person name="Kautsar S.A."/>
            <person name="Yang D."/>
            <person name="Bader C.D."/>
            <person name="Teijaro C.N."/>
            <person name="Fluegel L."/>
            <person name="Davis C.M."/>
            <person name="Simpson J.R."/>
            <person name="Lauterbach L."/>
            <person name="Steele A.D."/>
            <person name="Gui C."/>
            <person name="Meng S."/>
            <person name="Li G."/>
            <person name="Viehrig K."/>
            <person name="Ye F."/>
            <person name="Su P."/>
            <person name="Kiefer A.F."/>
            <person name="Nichols A."/>
            <person name="Cepeda A.J."/>
            <person name="Yan W."/>
            <person name="Fan B."/>
            <person name="Jiang Y."/>
            <person name="Adhikari A."/>
            <person name="Zheng C.-J."/>
            <person name="Schuster L."/>
            <person name="Cowan T.M."/>
            <person name="Smanski M.J."/>
            <person name="Chevrette M.G."/>
            <person name="De Carvalho L.P.S."/>
            <person name="Shen B."/>
        </authorList>
    </citation>
    <scope>NUCLEOTIDE SEQUENCE [LARGE SCALE GENOMIC DNA]</scope>
    <source>
        <strain evidence="1 2">NPDC019275</strain>
    </source>
</reference>
<dbReference type="EMBL" id="JBIRYO010000006">
    <property type="protein sequence ID" value="MFI2474025.1"/>
    <property type="molecule type" value="Genomic_DNA"/>
</dbReference>
<dbReference type="RefSeq" id="WP_397092554.1">
    <property type="nucleotide sequence ID" value="NZ_JBIRYO010000006.1"/>
</dbReference>
<accession>A0ABW7WYV5</accession>
<comment type="caution">
    <text evidence="1">The sequence shown here is derived from an EMBL/GenBank/DDBJ whole genome shotgun (WGS) entry which is preliminary data.</text>
</comment>
<name>A0ABW7WYV5_9NOCA</name>